<dbReference type="Gene3D" id="1.10.3820.10">
    <property type="entry name" value="Di-heme elbow motif domain"/>
    <property type="match status" value="1"/>
</dbReference>
<evidence type="ECO:0000256" key="6">
    <source>
        <dbReference type="ARBA" id="ARBA00022982"/>
    </source>
</evidence>
<dbReference type="PANTHER" id="PTHR35038">
    <property type="entry name" value="DISSIMILATORY SULFITE REDUCTASE SIRA"/>
    <property type="match status" value="1"/>
</dbReference>
<evidence type="ECO:0000313" key="10">
    <source>
        <dbReference type="EMBL" id="GAV23960.1"/>
    </source>
</evidence>
<organism evidence="10 11">
    <name type="scientific">Carboxydothermus pertinax</name>
    <dbReference type="NCBI Taxonomy" id="870242"/>
    <lineage>
        <taxon>Bacteria</taxon>
        <taxon>Bacillati</taxon>
        <taxon>Bacillota</taxon>
        <taxon>Clostridia</taxon>
        <taxon>Thermoanaerobacterales</taxon>
        <taxon>Thermoanaerobacteraceae</taxon>
        <taxon>Carboxydothermus</taxon>
    </lineage>
</organism>
<dbReference type="Pfam" id="PF03264">
    <property type="entry name" value="Cytochrom_NNT"/>
    <property type="match status" value="1"/>
</dbReference>
<evidence type="ECO:0000256" key="2">
    <source>
        <dbReference type="ARBA" id="ARBA00022448"/>
    </source>
</evidence>
<keyword evidence="8" id="KW-0812">Transmembrane</keyword>
<dbReference type="SUPFAM" id="SSF48695">
    <property type="entry name" value="Multiheme cytochromes"/>
    <property type="match status" value="1"/>
</dbReference>
<name>A0A1L8CYH1_9THEO</name>
<dbReference type="InterPro" id="IPR005126">
    <property type="entry name" value="NapC/NirT_cyt_c_N"/>
</dbReference>
<gene>
    <name evidence="10" type="ORF">cpu_24700</name>
</gene>
<comment type="subcellular location">
    <subcellularLocation>
        <location evidence="1">Cell envelope</location>
    </subcellularLocation>
</comment>
<comment type="caution">
    <text evidence="10">The sequence shown here is derived from an EMBL/GenBank/DDBJ whole genome shotgun (WGS) entry which is preliminary data.</text>
</comment>
<evidence type="ECO:0000256" key="3">
    <source>
        <dbReference type="ARBA" id="ARBA00022617"/>
    </source>
</evidence>
<evidence type="ECO:0000256" key="4">
    <source>
        <dbReference type="ARBA" id="ARBA00022723"/>
    </source>
</evidence>
<dbReference type="InterPro" id="IPR038266">
    <property type="entry name" value="NapC/NirT_cytc_sf"/>
</dbReference>
<feature type="domain" description="NapC/NirT cytochrome c N-terminal" evidence="9">
    <location>
        <begin position="24"/>
        <end position="164"/>
    </location>
</feature>
<keyword evidence="4" id="KW-0479">Metal-binding</keyword>
<dbReference type="EMBL" id="BDJK01000062">
    <property type="protein sequence ID" value="GAV23960.1"/>
    <property type="molecule type" value="Genomic_DNA"/>
</dbReference>
<accession>A0A1L8CYH1</accession>
<reference evidence="11" key="1">
    <citation type="submission" date="2016-12" db="EMBL/GenBank/DDBJ databases">
        <title>Draft Genome Sequences od Carboxydothermus pertinax and islandicus, Hydrogenogenic Carboxydotrophic Bacteria.</title>
        <authorList>
            <person name="Fukuyama Y."/>
            <person name="Ohmae K."/>
            <person name="Yoneda Y."/>
            <person name="Yoshida T."/>
            <person name="Sako Y."/>
        </authorList>
    </citation>
    <scope>NUCLEOTIDE SEQUENCE [LARGE SCALE GENOMIC DNA]</scope>
    <source>
        <strain evidence="11">Ug1</strain>
    </source>
</reference>
<dbReference type="PANTHER" id="PTHR35038:SF8">
    <property type="entry name" value="C-TYPE POLYHEME CYTOCHROME OMCC"/>
    <property type="match status" value="1"/>
</dbReference>
<keyword evidence="6" id="KW-0249">Electron transport</keyword>
<keyword evidence="5" id="KW-0732">Signal</keyword>
<keyword evidence="3" id="KW-0349">Heme</keyword>
<dbReference type="GO" id="GO:0046872">
    <property type="term" value="F:metal ion binding"/>
    <property type="evidence" value="ECO:0007669"/>
    <property type="project" value="UniProtKB-KW"/>
</dbReference>
<evidence type="ECO:0000259" key="9">
    <source>
        <dbReference type="Pfam" id="PF03264"/>
    </source>
</evidence>
<keyword evidence="7" id="KW-0408">Iron</keyword>
<dbReference type="GO" id="GO:0030313">
    <property type="term" value="C:cell envelope"/>
    <property type="evidence" value="ECO:0007669"/>
    <property type="project" value="UniProtKB-SubCell"/>
</dbReference>
<dbReference type="STRING" id="870242.cpu_24700"/>
<dbReference type="InterPro" id="IPR036280">
    <property type="entry name" value="Multihaem_cyt_sf"/>
</dbReference>
<evidence type="ECO:0000313" key="11">
    <source>
        <dbReference type="Proteomes" id="UP000187485"/>
    </source>
</evidence>
<evidence type="ECO:0000256" key="5">
    <source>
        <dbReference type="ARBA" id="ARBA00022729"/>
    </source>
</evidence>
<dbReference type="Proteomes" id="UP000187485">
    <property type="component" value="Unassembled WGS sequence"/>
</dbReference>
<dbReference type="RefSeq" id="WP_075860355.1">
    <property type="nucleotide sequence ID" value="NZ_BDJK01000062.1"/>
</dbReference>
<proteinExistence type="predicted"/>
<dbReference type="AlphaFoldDB" id="A0A1L8CYH1"/>
<evidence type="ECO:0000256" key="1">
    <source>
        <dbReference type="ARBA" id="ARBA00004196"/>
    </source>
</evidence>
<feature type="transmembrane region" description="Helical" evidence="8">
    <location>
        <begin position="21"/>
        <end position="45"/>
    </location>
</feature>
<evidence type="ECO:0000256" key="7">
    <source>
        <dbReference type="ARBA" id="ARBA00023004"/>
    </source>
</evidence>
<keyword evidence="11" id="KW-1185">Reference proteome</keyword>
<dbReference type="InterPro" id="IPR051829">
    <property type="entry name" value="Multiheme_Cytochr_ET"/>
</dbReference>
<protein>
    <recommendedName>
        <fullName evidence="9">NapC/NirT cytochrome c N-terminal domain-containing protein</fullName>
    </recommendedName>
</protein>
<evidence type="ECO:0000256" key="8">
    <source>
        <dbReference type="SAM" id="Phobius"/>
    </source>
</evidence>
<dbReference type="OrthoDB" id="7062189at2"/>
<keyword evidence="2" id="KW-0813">Transport</keyword>
<keyword evidence="8" id="KW-0472">Membrane</keyword>
<sequence>MEPERLKRRLIRVDLSTTEGRLKFILVVSALIIIIAAGSVGAIAATMTPGFCKSCHEMLPEYVTWQASSHSQLACTKCHIEPGVVNLLKEKMGAMKQLYQHVTKTYERPIFLPEEKEIKTEICFQCHSTNREYTIAGDIIVPHDKHIKKHVDCIKCHSGVAHAKIAERGLTVTGSFEEWTPERGKKEMSTEFVKPEMDNCIACHFSRGVTIRCEKCHKTIKTPDNHAAINWINIHGVQARKDLKYCESCHNYGMKMVALNLDKEPVVQYARGNQFCRSCHTKKPITHSEPWMPKHGTWAKEKGFTNCFVCHNKKPGESKEGAAQTFCNKCHWFE</sequence>
<dbReference type="Gene3D" id="3.90.10.10">
    <property type="entry name" value="Cytochrome C3"/>
    <property type="match status" value="1"/>
</dbReference>
<keyword evidence="8" id="KW-1133">Transmembrane helix</keyword>